<accession>A0ABS1HLT9</accession>
<organism evidence="8 9">
    <name type="scientific">Carboxylicivirga marina</name>
    <dbReference type="NCBI Taxonomy" id="2800988"/>
    <lineage>
        <taxon>Bacteria</taxon>
        <taxon>Pseudomonadati</taxon>
        <taxon>Bacteroidota</taxon>
        <taxon>Bacteroidia</taxon>
        <taxon>Marinilabiliales</taxon>
        <taxon>Marinilabiliaceae</taxon>
        <taxon>Carboxylicivirga</taxon>
    </lineage>
</organism>
<feature type="domain" description="Radical SAM core" evidence="7">
    <location>
        <begin position="43"/>
        <end position="265"/>
    </location>
</feature>
<evidence type="ECO:0000256" key="1">
    <source>
        <dbReference type="ARBA" id="ARBA00001966"/>
    </source>
</evidence>
<dbReference type="SFLD" id="SFLDG01387">
    <property type="entry name" value="BtrN-like_SPASM_domain_contain"/>
    <property type="match status" value="1"/>
</dbReference>
<evidence type="ECO:0000256" key="4">
    <source>
        <dbReference type="ARBA" id="ARBA00022723"/>
    </source>
</evidence>
<dbReference type="SFLD" id="SFLDS00029">
    <property type="entry name" value="Radical_SAM"/>
    <property type="match status" value="1"/>
</dbReference>
<dbReference type="SFLD" id="SFLDG01067">
    <property type="entry name" value="SPASM/twitch_domain_containing"/>
    <property type="match status" value="1"/>
</dbReference>
<dbReference type="CDD" id="cd21109">
    <property type="entry name" value="SPASM"/>
    <property type="match status" value="1"/>
</dbReference>
<evidence type="ECO:0000256" key="6">
    <source>
        <dbReference type="ARBA" id="ARBA00023014"/>
    </source>
</evidence>
<evidence type="ECO:0000256" key="3">
    <source>
        <dbReference type="ARBA" id="ARBA00022691"/>
    </source>
</evidence>
<protein>
    <submittedName>
        <fullName evidence="8">SPASM domain-containing protein</fullName>
    </submittedName>
</protein>
<evidence type="ECO:0000313" key="8">
    <source>
        <dbReference type="EMBL" id="MBK3518649.1"/>
    </source>
</evidence>
<dbReference type="PANTHER" id="PTHR11228:SF34">
    <property type="entry name" value="TUNGSTEN-CONTAINING ALDEHYDE FERREDOXIN OXIDOREDUCTASE COFACTOR MODIFYING PROTEIN"/>
    <property type="match status" value="1"/>
</dbReference>
<dbReference type="Gene3D" id="3.20.20.70">
    <property type="entry name" value="Aldolase class I"/>
    <property type="match status" value="1"/>
</dbReference>
<keyword evidence="2" id="KW-0004">4Fe-4S</keyword>
<dbReference type="SUPFAM" id="SSF102114">
    <property type="entry name" value="Radical SAM enzymes"/>
    <property type="match status" value="1"/>
</dbReference>
<dbReference type="Pfam" id="PF04055">
    <property type="entry name" value="Radical_SAM"/>
    <property type="match status" value="1"/>
</dbReference>
<dbReference type="InterPro" id="IPR034391">
    <property type="entry name" value="AdoMet-like_SPASM_containing"/>
</dbReference>
<name>A0ABS1HLT9_9BACT</name>
<keyword evidence="9" id="KW-1185">Reference proteome</keyword>
<comment type="cofactor">
    <cofactor evidence="1">
        <name>[4Fe-4S] cluster</name>
        <dbReference type="ChEBI" id="CHEBI:49883"/>
    </cofactor>
</comment>
<reference evidence="8 9" key="1">
    <citation type="submission" date="2021-01" db="EMBL/GenBank/DDBJ databases">
        <title>Carboxyliciviraga sp.nov., isolated from coastal sediments.</title>
        <authorList>
            <person name="Lu D."/>
            <person name="Zhang T."/>
        </authorList>
    </citation>
    <scope>NUCLEOTIDE SEQUENCE [LARGE SCALE GENOMIC DNA]</scope>
    <source>
        <strain evidence="8 9">N1Y132</strain>
    </source>
</reference>
<gene>
    <name evidence="8" type="ORF">JIV24_14985</name>
</gene>
<sequence>MNKRKVKKAIKRLTNLPRGKYFFLYVFNKVYHLFLKTVKSTRVAYPSTIMMELTNHCNLECTTCPREYDYGRSMDKGRMDVESAKKIIDEVWPYLDSIGLTGMGETFLYNDIKEIVDYIKKKNKGIIISVSTNAVLPNFIERVDDLLGQIDTIQVSIDGLYDVYNQIRLKSDFRILDNNLRILSKKAAKSDTDIMLNMVVTKENYMHMPLLVEYAQEIKVEYLDFTLFNLASVTDIEQSYYSFYQSSEFNYALNELEETISNTPDVIVTKRKFSTDNSFQKCSFPWTHFYICWDGYIAPCCAKPFPKELNFGNVFNTNVIDVLNSDSYQRFRQLWFKNISPEFCNKCHFINIEPIKQNSK</sequence>
<dbReference type="PROSITE" id="PS51918">
    <property type="entry name" value="RADICAL_SAM"/>
    <property type="match status" value="1"/>
</dbReference>
<dbReference type="PANTHER" id="PTHR11228">
    <property type="entry name" value="RADICAL SAM DOMAIN PROTEIN"/>
    <property type="match status" value="1"/>
</dbReference>
<dbReference type="EMBL" id="JAENRR010000038">
    <property type="protein sequence ID" value="MBK3518649.1"/>
    <property type="molecule type" value="Genomic_DNA"/>
</dbReference>
<evidence type="ECO:0000313" key="9">
    <source>
        <dbReference type="Proteomes" id="UP000605676"/>
    </source>
</evidence>
<evidence type="ECO:0000256" key="5">
    <source>
        <dbReference type="ARBA" id="ARBA00023004"/>
    </source>
</evidence>
<dbReference type="RefSeq" id="WP_200465875.1">
    <property type="nucleotide sequence ID" value="NZ_JAENRR010000038.1"/>
</dbReference>
<keyword evidence="4" id="KW-0479">Metal-binding</keyword>
<dbReference type="Proteomes" id="UP000605676">
    <property type="component" value="Unassembled WGS sequence"/>
</dbReference>
<keyword evidence="6" id="KW-0411">Iron-sulfur</keyword>
<evidence type="ECO:0000256" key="2">
    <source>
        <dbReference type="ARBA" id="ARBA00022485"/>
    </source>
</evidence>
<proteinExistence type="predicted"/>
<dbReference type="CDD" id="cd01335">
    <property type="entry name" value="Radical_SAM"/>
    <property type="match status" value="1"/>
</dbReference>
<evidence type="ECO:0000259" key="7">
    <source>
        <dbReference type="PROSITE" id="PS51918"/>
    </source>
</evidence>
<dbReference type="InterPro" id="IPR013785">
    <property type="entry name" value="Aldolase_TIM"/>
</dbReference>
<dbReference type="InterPro" id="IPR050377">
    <property type="entry name" value="Radical_SAM_PqqE_MftC-like"/>
</dbReference>
<dbReference type="InterPro" id="IPR023885">
    <property type="entry name" value="4Fe4S-binding_SPASM_dom"/>
</dbReference>
<keyword evidence="3" id="KW-0949">S-adenosyl-L-methionine</keyword>
<dbReference type="Pfam" id="PF13186">
    <property type="entry name" value="SPASM"/>
    <property type="match status" value="1"/>
</dbReference>
<dbReference type="InterPro" id="IPR007197">
    <property type="entry name" value="rSAM"/>
</dbReference>
<comment type="caution">
    <text evidence="8">The sequence shown here is derived from an EMBL/GenBank/DDBJ whole genome shotgun (WGS) entry which is preliminary data.</text>
</comment>
<dbReference type="InterPro" id="IPR058240">
    <property type="entry name" value="rSAM_sf"/>
</dbReference>
<keyword evidence="5" id="KW-0408">Iron</keyword>